<dbReference type="GO" id="GO:0030488">
    <property type="term" value="P:tRNA methylation"/>
    <property type="evidence" value="ECO:0007669"/>
    <property type="project" value="TreeGrafter"/>
</dbReference>
<evidence type="ECO:0000256" key="3">
    <source>
        <dbReference type="ARBA" id="ARBA00022679"/>
    </source>
</evidence>
<dbReference type="SUPFAM" id="SSF54928">
    <property type="entry name" value="RNA-binding domain, RBD"/>
    <property type="match status" value="1"/>
</dbReference>
<sequence length="599" mass="68262">MSSKSMERKAGRKQKRCQNMITNETQIQCNDQPKQNLVVCNAGLSTGLKNDVLLLEAMQFGSVLQIILLPGKSYSFIKCKSVQDSVSIYNGMNAKSTLGQNGSVLYLLYCDDVPENVSPWDREHPSGLIIIEDFVTELEEERLLKRANDDLSASDAPHGSMKHRHVFHYGYEFKYDINNVDATRPLLEKPIPDECNELWPRLKSKMPTLLFQIPNQVTVNKYEPGAGIPPHCDTHSAFQDPIFSLSLNAGIVMEFRRLSDGSHVSVWLPRRSLLIMSKESRYGWTHGITPRKTDIIPVNDGLTVIERKLRVSFTFRSLKFNGCCCGFSALCDTYKKSQRTADENVEKLVIPSELELRNVHKVYDEIANHFSETRHSPWPKVGQFIESFTQGSILFDIGCGNGKYLSLNASTLKIGCDRSHGLLNVCYERGFNIFQCDCLYLPVRSNCADGCISIAVIHHLVTKERRLQAISEMSRILVAGGRGLIYVWSKNQAKGTKSSYLRQNKRNNRSDSDTSADLGELKFFDGLPIHTNRTQFSHSDMLVPWTRKDESSENQETFLRFYHVFEEDELTELCEKVSDIEVIERYYDQGNWCVIFQKK</sequence>
<evidence type="ECO:0000259" key="6">
    <source>
        <dbReference type="PROSITE" id="PS51471"/>
    </source>
</evidence>
<dbReference type="InterPro" id="IPR029063">
    <property type="entry name" value="SAM-dependent_MTases_sf"/>
</dbReference>
<dbReference type="FunFam" id="3.30.70.330:FF:000570">
    <property type="entry name" value="ALKylated DNA repair protein AlkB homolog"/>
    <property type="match status" value="1"/>
</dbReference>
<dbReference type="GO" id="GO:0002098">
    <property type="term" value="P:tRNA wobble uridine modification"/>
    <property type="evidence" value="ECO:0007669"/>
    <property type="project" value="TreeGrafter"/>
</dbReference>
<dbReference type="Gene3D" id="3.40.50.150">
    <property type="entry name" value="Vaccinia Virus protein VP39"/>
    <property type="match status" value="1"/>
</dbReference>
<keyword evidence="4" id="KW-0862">Zinc</keyword>
<dbReference type="Gene3D" id="2.60.120.590">
    <property type="entry name" value="Alpha-ketoglutarate-dependent dioxygenase AlkB-like"/>
    <property type="match status" value="1"/>
</dbReference>
<dbReference type="AlphaFoldDB" id="A0A9Q0MLI7"/>
<evidence type="ECO:0000256" key="2">
    <source>
        <dbReference type="ARBA" id="ARBA00022603"/>
    </source>
</evidence>
<dbReference type="SUPFAM" id="SSF53335">
    <property type="entry name" value="S-adenosyl-L-methionine-dependent methyltransferases"/>
    <property type="match status" value="1"/>
</dbReference>
<dbReference type="GO" id="GO:0000049">
    <property type="term" value="F:tRNA binding"/>
    <property type="evidence" value="ECO:0007669"/>
    <property type="project" value="TreeGrafter"/>
</dbReference>
<dbReference type="Pfam" id="PF08241">
    <property type="entry name" value="Methyltransf_11"/>
    <property type="match status" value="1"/>
</dbReference>
<protein>
    <submittedName>
        <fullName evidence="7">Alkylated DNA repair protein alkB like 8</fullName>
    </submittedName>
</protein>
<name>A0A9Q0MLI7_9DIPT</name>
<dbReference type="PANTHER" id="PTHR13069">
    <property type="entry name" value="ALKYLATED DNA REPAIR PROTEIN ALKB HOMOLOG 8"/>
    <property type="match status" value="1"/>
</dbReference>
<dbReference type="InterPro" id="IPR051422">
    <property type="entry name" value="AlkB_tRNA_MeTrf/Diox"/>
</dbReference>
<proteinExistence type="predicted"/>
<feature type="domain" description="Fe2OG dioxygenase" evidence="6">
    <location>
        <begin position="213"/>
        <end position="319"/>
    </location>
</feature>
<gene>
    <name evidence="7" type="primary">alkbh8</name>
    <name evidence="7" type="ORF">Bhyg_17478</name>
</gene>
<dbReference type="OrthoDB" id="271595at2759"/>
<dbReference type="InterPro" id="IPR013216">
    <property type="entry name" value="Methyltransf_11"/>
</dbReference>
<comment type="caution">
    <text evidence="7">The sequence shown here is derived from an EMBL/GenBank/DDBJ whole genome shotgun (WGS) entry which is preliminary data.</text>
</comment>
<dbReference type="InterPro" id="IPR012677">
    <property type="entry name" value="Nucleotide-bd_a/b_plait_sf"/>
</dbReference>
<dbReference type="PROSITE" id="PS51471">
    <property type="entry name" value="FE2OG_OXY"/>
    <property type="match status" value="1"/>
</dbReference>
<dbReference type="EMBL" id="WJQU01004268">
    <property type="protein sequence ID" value="KAJ6617883.1"/>
    <property type="molecule type" value="Genomic_DNA"/>
</dbReference>
<dbReference type="InterPro" id="IPR005123">
    <property type="entry name" value="Oxoglu/Fe-dep_dioxygenase_dom"/>
</dbReference>
<evidence type="ECO:0000256" key="1">
    <source>
        <dbReference type="ARBA" id="ARBA00001954"/>
    </source>
</evidence>
<dbReference type="GO" id="GO:0005737">
    <property type="term" value="C:cytoplasm"/>
    <property type="evidence" value="ECO:0007669"/>
    <property type="project" value="TreeGrafter"/>
</dbReference>
<accession>A0A9Q0MLI7</accession>
<reference evidence="7" key="1">
    <citation type="submission" date="2022-07" db="EMBL/GenBank/DDBJ databases">
        <authorList>
            <person name="Trinca V."/>
            <person name="Uliana J.V.C."/>
            <person name="Torres T.T."/>
            <person name="Ward R.J."/>
            <person name="Monesi N."/>
        </authorList>
    </citation>
    <scope>NUCLEOTIDE SEQUENCE</scope>
    <source>
        <strain evidence="7">HSMRA1968</strain>
        <tissue evidence="7">Whole embryos</tissue>
    </source>
</reference>
<dbReference type="Gene3D" id="3.30.70.330">
    <property type="match status" value="1"/>
</dbReference>
<keyword evidence="3" id="KW-0808">Transferase</keyword>
<keyword evidence="5" id="KW-0694">RNA-binding</keyword>
<dbReference type="GO" id="GO:0005634">
    <property type="term" value="C:nucleus"/>
    <property type="evidence" value="ECO:0007669"/>
    <property type="project" value="TreeGrafter"/>
</dbReference>
<evidence type="ECO:0000313" key="8">
    <source>
        <dbReference type="Proteomes" id="UP001151699"/>
    </source>
</evidence>
<dbReference type="InterPro" id="IPR027450">
    <property type="entry name" value="AlkB-like"/>
</dbReference>
<organism evidence="7 8">
    <name type="scientific">Pseudolycoriella hygida</name>
    <dbReference type="NCBI Taxonomy" id="35572"/>
    <lineage>
        <taxon>Eukaryota</taxon>
        <taxon>Metazoa</taxon>
        <taxon>Ecdysozoa</taxon>
        <taxon>Arthropoda</taxon>
        <taxon>Hexapoda</taxon>
        <taxon>Insecta</taxon>
        <taxon>Pterygota</taxon>
        <taxon>Neoptera</taxon>
        <taxon>Endopterygota</taxon>
        <taxon>Diptera</taxon>
        <taxon>Nematocera</taxon>
        <taxon>Sciaroidea</taxon>
        <taxon>Sciaridae</taxon>
        <taxon>Pseudolycoriella</taxon>
    </lineage>
</organism>
<keyword evidence="2" id="KW-0489">Methyltransferase</keyword>
<evidence type="ECO:0000256" key="4">
    <source>
        <dbReference type="ARBA" id="ARBA00022833"/>
    </source>
</evidence>
<dbReference type="Proteomes" id="UP001151699">
    <property type="component" value="Unassembled WGS sequence"/>
</dbReference>
<evidence type="ECO:0000256" key="5">
    <source>
        <dbReference type="ARBA" id="ARBA00022884"/>
    </source>
</evidence>
<dbReference type="CDD" id="cd02440">
    <property type="entry name" value="AdoMet_MTases"/>
    <property type="match status" value="1"/>
</dbReference>
<dbReference type="Pfam" id="PF13532">
    <property type="entry name" value="2OG-FeII_Oxy_2"/>
    <property type="match status" value="1"/>
</dbReference>
<keyword evidence="8" id="KW-1185">Reference proteome</keyword>
<dbReference type="SUPFAM" id="SSF51197">
    <property type="entry name" value="Clavaminate synthase-like"/>
    <property type="match status" value="1"/>
</dbReference>
<dbReference type="PANTHER" id="PTHR13069:SF21">
    <property type="entry name" value="ALKYLATED DNA REPAIR PROTEIN ALKB HOMOLOG 8"/>
    <property type="match status" value="1"/>
</dbReference>
<evidence type="ECO:0000313" key="7">
    <source>
        <dbReference type="EMBL" id="KAJ6617883.1"/>
    </source>
</evidence>
<comment type="cofactor">
    <cofactor evidence="1">
        <name>Fe(2+)</name>
        <dbReference type="ChEBI" id="CHEBI:29033"/>
    </cofactor>
</comment>
<dbReference type="GO" id="GO:0106335">
    <property type="term" value="F:tRNA (5-carboxymethyluridine(34)-5-O)-methyltransferase activity"/>
    <property type="evidence" value="ECO:0007669"/>
    <property type="project" value="TreeGrafter"/>
</dbReference>
<dbReference type="InterPro" id="IPR037151">
    <property type="entry name" value="AlkB-like_sf"/>
</dbReference>
<dbReference type="GO" id="GO:0008757">
    <property type="term" value="F:S-adenosylmethionine-dependent methyltransferase activity"/>
    <property type="evidence" value="ECO:0007669"/>
    <property type="project" value="InterPro"/>
</dbReference>
<dbReference type="InterPro" id="IPR035979">
    <property type="entry name" value="RBD_domain_sf"/>
</dbReference>